<feature type="domain" description="Pyrrolo-quinoline quinone repeat" evidence="1">
    <location>
        <begin position="42"/>
        <end position="97"/>
    </location>
</feature>
<dbReference type="Gene3D" id="2.40.128.630">
    <property type="match status" value="1"/>
</dbReference>
<feature type="domain" description="Pyrrolo-quinoline quinone repeat" evidence="1">
    <location>
        <begin position="273"/>
        <end position="483"/>
    </location>
</feature>
<dbReference type="SUPFAM" id="SSF50998">
    <property type="entry name" value="Quinoprotein alcohol dehydrogenase-like"/>
    <property type="match status" value="1"/>
</dbReference>
<dbReference type="InterPro" id="IPR011047">
    <property type="entry name" value="Quinoprotein_ADH-like_sf"/>
</dbReference>
<dbReference type="Pfam" id="PF13360">
    <property type="entry name" value="PQQ_2"/>
    <property type="match status" value="2"/>
</dbReference>
<reference evidence="2" key="2">
    <citation type="submission" date="2020-09" db="EMBL/GenBank/DDBJ databases">
        <authorList>
            <person name="Sun Q."/>
            <person name="Ohkuma M."/>
        </authorList>
    </citation>
    <scope>NUCLEOTIDE SEQUENCE</scope>
    <source>
        <strain evidence="2">JCM 4654</strain>
    </source>
</reference>
<dbReference type="AlphaFoldDB" id="A0A919CUL0"/>
<dbReference type="PANTHER" id="PTHR34512">
    <property type="entry name" value="CELL SURFACE PROTEIN"/>
    <property type="match status" value="1"/>
</dbReference>
<evidence type="ECO:0000259" key="1">
    <source>
        <dbReference type="Pfam" id="PF13360"/>
    </source>
</evidence>
<evidence type="ECO:0000313" key="3">
    <source>
        <dbReference type="Proteomes" id="UP000608955"/>
    </source>
</evidence>
<dbReference type="Gene3D" id="2.130.10.10">
    <property type="entry name" value="YVTN repeat-like/Quinoprotein amine dehydrogenase"/>
    <property type="match status" value="2"/>
</dbReference>
<dbReference type="Proteomes" id="UP000608955">
    <property type="component" value="Unassembled WGS sequence"/>
</dbReference>
<proteinExistence type="predicted"/>
<dbReference type="InterPro" id="IPR002372">
    <property type="entry name" value="PQQ_rpt_dom"/>
</dbReference>
<accession>A0A919CUL0</accession>
<keyword evidence="3" id="KW-1185">Reference proteome</keyword>
<dbReference type="PANTHER" id="PTHR34512:SF30">
    <property type="entry name" value="OUTER MEMBRANE PROTEIN ASSEMBLY FACTOR BAMB"/>
    <property type="match status" value="1"/>
</dbReference>
<sequence length="589" mass="64623">MTEPRVAWTWTPSAPLDRVVSAEFRGGVLAVLSRGPSRADSAALALDPATGRTLWSHRVPGLVAGLGGTEEVIAVLDDERGLHGLRPGDGARLWRRQGVIGPGRPVEGPRHRAVLTVGKAAPGRELFTVTREWTRTFDSIDGQSEEVSNEIAVLDARGRTRDQRSAVAYYDDSWTRPVPEFSVPSRRIVARDATDGSVRWRSRRWPGSEQVHICVDRQAALVIGVNERGIRAYDIATGLLRWRRPGVKSRPGTGFSFLYDAVVTDGILCVQADGLLAAFRAATGVRVWRRETARWRHEIVAGGDVLYVLHPSGTNLRAIAASDGSELWCHTPAPRDVRDGERARREVHRVLAVRDGLVYVTYGDEIRALEAPDGAVRAPRDTTGAEVFDETPQEAGELAAPVPRFGRRFLLGLEREHRVHDFGDGSFRVVRVRGREIAVAEYGSRFYDEGVPVRLAVDLRTGAFQHWHDNGVESRSRPPLALGGLVPPWDPVRRWLSAAPTTAPVEVTIRTRAQLARFSAAMIARTDLPGPAPAPALKASPLLALTSPRARRLIRAHPPETLPYETLFAHQTHAPAHIGADPHAERGEG</sequence>
<dbReference type="InterPro" id="IPR015943">
    <property type="entry name" value="WD40/YVTN_repeat-like_dom_sf"/>
</dbReference>
<protein>
    <recommendedName>
        <fullName evidence="1">Pyrrolo-quinoline quinone repeat domain-containing protein</fullName>
    </recommendedName>
</protein>
<dbReference type="RefSeq" id="WP_190177531.1">
    <property type="nucleotide sequence ID" value="NZ_BMVF01000005.1"/>
</dbReference>
<name>A0A919CUL0_9ACTN</name>
<organism evidence="2 3">
    <name type="scientific">Streptomyces naganishii JCM 4654</name>
    <dbReference type="NCBI Taxonomy" id="1306179"/>
    <lineage>
        <taxon>Bacteria</taxon>
        <taxon>Bacillati</taxon>
        <taxon>Actinomycetota</taxon>
        <taxon>Actinomycetes</taxon>
        <taxon>Kitasatosporales</taxon>
        <taxon>Streptomycetaceae</taxon>
        <taxon>Streptomyces</taxon>
    </lineage>
</organism>
<gene>
    <name evidence="2" type="ORF">GCM10010508_21580</name>
</gene>
<comment type="caution">
    <text evidence="2">The sequence shown here is derived from an EMBL/GenBank/DDBJ whole genome shotgun (WGS) entry which is preliminary data.</text>
</comment>
<dbReference type="EMBL" id="BMVF01000005">
    <property type="protein sequence ID" value="GHD87861.1"/>
    <property type="molecule type" value="Genomic_DNA"/>
</dbReference>
<evidence type="ECO:0000313" key="2">
    <source>
        <dbReference type="EMBL" id="GHD87861.1"/>
    </source>
</evidence>
<reference evidence="2" key="1">
    <citation type="journal article" date="2014" name="Int. J. Syst. Evol. Microbiol.">
        <title>Complete genome sequence of Corynebacterium casei LMG S-19264T (=DSM 44701T), isolated from a smear-ripened cheese.</title>
        <authorList>
            <consortium name="US DOE Joint Genome Institute (JGI-PGF)"/>
            <person name="Walter F."/>
            <person name="Albersmeier A."/>
            <person name="Kalinowski J."/>
            <person name="Ruckert C."/>
        </authorList>
    </citation>
    <scope>NUCLEOTIDE SEQUENCE</scope>
    <source>
        <strain evidence="2">JCM 4654</strain>
    </source>
</reference>